<dbReference type="Proteomes" id="UP000061569">
    <property type="component" value="Chromosome"/>
</dbReference>
<accession>A0A0S2DG53</accession>
<dbReference type="AlphaFoldDB" id="A0A0S2DG53"/>
<evidence type="ECO:0000313" key="1">
    <source>
        <dbReference type="EMBL" id="ALN57564.1"/>
    </source>
</evidence>
<organism evidence="1 2">
    <name type="scientific">Lysobacter enzymogenes</name>
    <dbReference type="NCBI Taxonomy" id="69"/>
    <lineage>
        <taxon>Bacteria</taxon>
        <taxon>Pseudomonadati</taxon>
        <taxon>Pseudomonadota</taxon>
        <taxon>Gammaproteobacteria</taxon>
        <taxon>Lysobacterales</taxon>
        <taxon>Lysobacteraceae</taxon>
        <taxon>Lysobacter</taxon>
    </lineage>
</organism>
<proteinExistence type="predicted"/>
<reference evidence="1 2" key="1">
    <citation type="submission" date="2015-11" db="EMBL/GenBank/DDBJ databases">
        <title>Genome sequences of Lysobacter enzymogenes strain C3 and Lysobacter antibioticus ATCC 29479.</title>
        <authorList>
            <person name="Kobayashi D.Y."/>
        </authorList>
    </citation>
    <scope>NUCLEOTIDE SEQUENCE [LARGE SCALE GENOMIC DNA]</scope>
    <source>
        <strain evidence="1 2">C3</strain>
    </source>
</reference>
<dbReference type="PATRIC" id="fig|69.6.peg.2177"/>
<protein>
    <submittedName>
        <fullName evidence="1">Uncharacterized protein</fullName>
    </submittedName>
</protein>
<sequence>MRADALGDGRPACLLRARESCVCQDCACEGCVREGCAGADRIGEDRACKARVRERRAGDAGVWLRADRVGRR</sequence>
<name>A0A0S2DG53_LYSEN</name>
<evidence type="ECO:0000313" key="2">
    <source>
        <dbReference type="Proteomes" id="UP000061569"/>
    </source>
</evidence>
<dbReference type="EMBL" id="CP013140">
    <property type="protein sequence ID" value="ALN57564.1"/>
    <property type="molecule type" value="Genomic_DNA"/>
</dbReference>
<dbReference type="KEGG" id="lez:GLE_2215"/>
<gene>
    <name evidence="1" type="ORF">GLE_2215</name>
</gene>